<dbReference type="Pfam" id="PF07729">
    <property type="entry name" value="FCD"/>
    <property type="match status" value="1"/>
</dbReference>
<name>A0A081R8Q8_SPHCR</name>
<evidence type="ECO:0000313" key="5">
    <source>
        <dbReference type="EMBL" id="KEQ51581.1"/>
    </source>
</evidence>
<dbReference type="RefSeq" id="WP_051749920.1">
    <property type="nucleotide sequence ID" value="NZ_JFHR01000076.1"/>
</dbReference>
<dbReference type="GO" id="GO:0003700">
    <property type="term" value="F:DNA-binding transcription factor activity"/>
    <property type="evidence" value="ECO:0007669"/>
    <property type="project" value="InterPro"/>
</dbReference>
<dbReference type="PANTHER" id="PTHR43537">
    <property type="entry name" value="TRANSCRIPTIONAL REGULATOR, GNTR FAMILY"/>
    <property type="match status" value="1"/>
</dbReference>
<keyword evidence="1" id="KW-0805">Transcription regulation</keyword>
<comment type="caution">
    <text evidence="5">The sequence shown here is derived from an EMBL/GenBank/DDBJ whole genome shotgun (WGS) entry which is preliminary data.</text>
</comment>
<proteinExistence type="predicted"/>
<sequence length="229" mass="25102">MNNASPAPPRPDSLSDQPETAVREVIVRDVVRGLYEGRYEPGQRLREAELTQAYGVSRGPVREALNVLAARNIVELTPQRGARLRVLHIGEAIDTLVVAQNLVGLAARLAARNHDDAAGRARLQAALDAHAAFPPEGGGAELAVARDNFYGALTAMAANIQLSRILPSVHIHLIRVQFRPMLRINDASRHRDYQRIVDAVFAGREREAEGAARAHFERGIERLRGLQQG</sequence>
<protein>
    <submittedName>
        <fullName evidence="5">Transcriptional regulator, GntR family</fullName>
    </submittedName>
</protein>
<dbReference type="Gene3D" id="1.20.120.530">
    <property type="entry name" value="GntR ligand-binding domain-like"/>
    <property type="match status" value="1"/>
</dbReference>
<dbReference type="OrthoDB" id="7846328at2"/>
<dbReference type="InterPro" id="IPR011711">
    <property type="entry name" value="GntR_C"/>
</dbReference>
<keyword evidence="3" id="KW-0804">Transcription</keyword>
<dbReference type="AlphaFoldDB" id="A0A081R8Q8"/>
<reference evidence="5 6" key="1">
    <citation type="submission" date="2014-02" db="EMBL/GenBank/DDBJ databases">
        <title>Whole genome sequence of Sphingobium chlorophenolicum NBRC 16172.</title>
        <authorList>
            <person name="Gan H.M."/>
            <person name="Gan H.Y."/>
            <person name="Chew T.H."/>
            <person name="Savka M.A."/>
        </authorList>
    </citation>
    <scope>NUCLEOTIDE SEQUENCE [LARGE SCALE GENOMIC DNA]</scope>
    <source>
        <strain evidence="5 6">NBRC 16172</strain>
    </source>
</reference>
<dbReference type="SMART" id="SM00345">
    <property type="entry name" value="HTH_GNTR"/>
    <property type="match status" value="1"/>
</dbReference>
<dbReference type="SUPFAM" id="SSF48008">
    <property type="entry name" value="GntR ligand-binding domain-like"/>
    <property type="match status" value="1"/>
</dbReference>
<feature type="domain" description="HTH gntR-type" evidence="4">
    <location>
        <begin position="20"/>
        <end position="87"/>
    </location>
</feature>
<dbReference type="EMBL" id="JFHR01000076">
    <property type="protein sequence ID" value="KEQ51581.1"/>
    <property type="molecule type" value="Genomic_DNA"/>
</dbReference>
<dbReference type="SUPFAM" id="SSF46785">
    <property type="entry name" value="Winged helix' DNA-binding domain"/>
    <property type="match status" value="1"/>
</dbReference>
<accession>A0A081R8Q8</accession>
<dbReference type="Gene3D" id="1.10.10.10">
    <property type="entry name" value="Winged helix-like DNA-binding domain superfamily/Winged helix DNA-binding domain"/>
    <property type="match status" value="1"/>
</dbReference>
<dbReference type="InterPro" id="IPR036390">
    <property type="entry name" value="WH_DNA-bd_sf"/>
</dbReference>
<evidence type="ECO:0000256" key="1">
    <source>
        <dbReference type="ARBA" id="ARBA00023015"/>
    </source>
</evidence>
<dbReference type="Proteomes" id="UP000028411">
    <property type="component" value="Unassembled WGS sequence"/>
</dbReference>
<dbReference type="InterPro" id="IPR036388">
    <property type="entry name" value="WH-like_DNA-bd_sf"/>
</dbReference>
<dbReference type="InterPro" id="IPR008920">
    <property type="entry name" value="TF_FadR/GntR_C"/>
</dbReference>
<dbReference type="eggNOG" id="COG1802">
    <property type="taxonomic scope" value="Bacteria"/>
</dbReference>
<gene>
    <name evidence="5" type="ORF">BV95_04140</name>
</gene>
<evidence type="ECO:0000256" key="2">
    <source>
        <dbReference type="ARBA" id="ARBA00023125"/>
    </source>
</evidence>
<dbReference type="PROSITE" id="PS50949">
    <property type="entry name" value="HTH_GNTR"/>
    <property type="match status" value="1"/>
</dbReference>
<dbReference type="InterPro" id="IPR000524">
    <property type="entry name" value="Tscrpt_reg_HTH_GntR"/>
</dbReference>
<dbReference type="PATRIC" id="fig|46429.4.peg.4126"/>
<evidence type="ECO:0000313" key="6">
    <source>
        <dbReference type="Proteomes" id="UP000028411"/>
    </source>
</evidence>
<dbReference type="SMART" id="SM00895">
    <property type="entry name" value="FCD"/>
    <property type="match status" value="1"/>
</dbReference>
<evidence type="ECO:0000259" key="4">
    <source>
        <dbReference type="PROSITE" id="PS50949"/>
    </source>
</evidence>
<evidence type="ECO:0000256" key="3">
    <source>
        <dbReference type="ARBA" id="ARBA00023163"/>
    </source>
</evidence>
<dbReference type="Pfam" id="PF00392">
    <property type="entry name" value="GntR"/>
    <property type="match status" value="1"/>
</dbReference>
<organism evidence="5 6">
    <name type="scientific">Sphingobium chlorophenolicum</name>
    <dbReference type="NCBI Taxonomy" id="46429"/>
    <lineage>
        <taxon>Bacteria</taxon>
        <taxon>Pseudomonadati</taxon>
        <taxon>Pseudomonadota</taxon>
        <taxon>Alphaproteobacteria</taxon>
        <taxon>Sphingomonadales</taxon>
        <taxon>Sphingomonadaceae</taxon>
        <taxon>Sphingobium</taxon>
    </lineage>
</organism>
<dbReference type="PANTHER" id="PTHR43537:SF24">
    <property type="entry name" value="GLUCONATE OPERON TRANSCRIPTIONAL REPRESSOR"/>
    <property type="match status" value="1"/>
</dbReference>
<dbReference type="GO" id="GO:0003677">
    <property type="term" value="F:DNA binding"/>
    <property type="evidence" value="ECO:0007669"/>
    <property type="project" value="UniProtKB-KW"/>
</dbReference>
<keyword evidence="2" id="KW-0238">DNA-binding</keyword>